<protein>
    <recommendedName>
        <fullName evidence="4">BED-type domain-containing protein</fullName>
    </recommendedName>
</protein>
<sequence length="485" mass="51586">MGINHANANGLPPPPPMPPTPAPDTVNLPWLTWADVPCELREDVECAHAEHEASESPDEGGAALLRVVGIVREHTASAEHRTERAMRRLCRAFIALALRAVFPERRAHNPCFKRHHNNAVEWLVPPEWWPVRTCDACDGSGALRGELHPFRGTFAFDAPIEEVHALLSRLSVEVLPRVPHSDMQVGRLALSPAAQLVLREYEKSNNTSRAPAPIPAGRNGHVPPPPPAARRSSHGQGVPPPPPSRPRSKPGSATAASAARNTEPQPPAAPPGAPDVLPDVNGNGAIANGFAGTDGSADSNGDARALDVEVPTELRDIYERHRRWSADKKSHPVWGFFRMYELSKEPGAMSVTCVVCEQNERNFTNKHRKGWGNSNMSRHCNQAHRELYDKWCQFLESNLKQVSGNSNGNGNGSAAKGDPAVKSAATSAKSPGGTAPCANGNGNGVVPATKGGASATATAPAPAVAPPLAPASADEPAVKRARVDP</sequence>
<feature type="region of interest" description="Disordered" evidence="1">
    <location>
        <begin position="1"/>
        <end position="26"/>
    </location>
</feature>
<feature type="region of interest" description="Disordered" evidence="1">
    <location>
        <begin position="203"/>
        <end position="302"/>
    </location>
</feature>
<organism evidence="2 3">
    <name type="scientific">Pycnococcus provasolii</name>
    <dbReference type="NCBI Taxonomy" id="41880"/>
    <lineage>
        <taxon>Eukaryota</taxon>
        <taxon>Viridiplantae</taxon>
        <taxon>Chlorophyta</taxon>
        <taxon>Pseudoscourfieldiophyceae</taxon>
        <taxon>Pseudoscourfieldiales</taxon>
        <taxon>Pycnococcaceae</taxon>
        <taxon>Pycnococcus</taxon>
    </lineage>
</organism>
<evidence type="ECO:0000313" key="3">
    <source>
        <dbReference type="Proteomes" id="UP000660262"/>
    </source>
</evidence>
<proteinExistence type="predicted"/>
<gene>
    <name evidence="2" type="ORF">PPROV_000130400</name>
</gene>
<feature type="compositionally biased region" description="Low complexity" evidence="1">
    <location>
        <begin position="447"/>
        <end position="462"/>
    </location>
</feature>
<feature type="compositionally biased region" description="Pro residues" evidence="1">
    <location>
        <begin position="264"/>
        <end position="273"/>
    </location>
</feature>
<keyword evidence="3" id="KW-1185">Reference proteome</keyword>
<reference evidence="2" key="1">
    <citation type="submission" date="2020-10" db="EMBL/GenBank/DDBJ databases">
        <title>Unveiling of a novel bifunctional photoreceptor, Dualchrome1, isolated from a cosmopolitan green alga.</title>
        <authorList>
            <person name="Suzuki S."/>
            <person name="Kawachi M."/>
        </authorList>
    </citation>
    <scope>NUCLEOTIDE SEQUENCE</scope>
    <source>
        <strain evidence="2">NIES 2893</strain>
    </source>
</reference>
<feature type="region of interest" description="Disordered" evidence="1">
    <location>
        <begin position="403"/>
        <end position="485"/>
    </location>
</feature>
<name>A0A830H7B3_9CHLO</name>
<dbReference type="Proteomes" id="UP000660262">
    <property type="component" value="Unassembled WGS sequence"/>
</dbReference>
<feature type="compositionally biased region" description="Basic and acidic residues" evidence="1">
    <location>
        <begin position="476"/>
        <end position="485"/>
    </location>
</feature>
<dbReference type="AlphaFoldDB" id="A0A830H7B3"/>
<evidence type="ECO:0000313" key="2">
    <source>
        <dbReference type="EMBL" id="GHP02548.1"/>
    </source>
</evidence>
<feature type="compositionally biased region" description="Pro residues" evidence="1">
    <location>
        <begin position="11"/>
        <end position="22"/>
    </location>
</feature>
<evidence type="ECO:0000256" key="1">
    <source>
        <dbReference type="SAM" id="MobiDB-lite"/>
    </source>
</evidence>
<feature type="compositionally biased region" description="Low complexity" evidence="1">
    <location>
        <begin position="281"/>
        <end position="291"/>
    </location>
</feature>
<evidence type="ECO:0008006" key="4">
    <source>
        <dbReference type="Google" id="ProtNLM"/>
    </source>
</evidence>
<comment type="caution">
    <text evidence="2">The sequence shown here is derived from an EMBL/GenBank/DDBJ whole genome shotgun (WGS) entry which is preliminary data.</text>
</comment>
<accession>A0A830H7B3</accession>
<dbReference type="EMBL" id="BNJQ01000003">
    <property type="protein sequence ID" value="GHP02548.1"/>
    <property type="molecule type" value="Genomic_DNA"/>
</dbReference>